<protein>
    <submittedName>
        <fullName evidence="1">Uncharacterized protein</fullName>
    </submittedName>
</protein>
<reference evidence="1 2" key="1">
    <citation type="submission" date="2024-09" db="EMBL/GenBank/DDBJ databases">
        <authorList>
            <person name="Sun Q."/>
            <person name="Mori K."/>
        </authorList>
    </citation>
    <scope>NUCLEOTIDE SEQUENCE [LARGE SCALE GENOMIC DNA]</scope>
    <source>
        <strain evidence="1 2">JCM 6917</strain>
    </source>
</reference>
<dbReference type="Proteomes" id="UP001589709">
    <property type="component" value="Unassembled WGS sequence"/>
</dbReference>
<keyword evidence="2" id="KW-1185">Reference proteome</keyword>
<sequence>MVAVIGGLPARLEEVEGRIRLTHGGRSGFVPTATLRRVLTKCSEGEVHA</sequence>
<gene>
    <name evidence="1" type="ORF">ACFF45_19950</name>
</gene>
<evidence type="ECO:0000313" key="2">
    <source>
        <dbReference type="Proteomes" id="UP001589709"/>
    </source>
</evidence>
<accession>A0ABV5N3P4</accession>
<organism evidence="1 2">
    <name type="scientific">Streptomyces cinereospinus</name>
    <dbReference type="NCBI Taxonomy" id="285561"/>
    <lineage>
        <taxon>Bacteria</taxon>
        <taxon>Bacillati</taxon>
        <taxon>Actinomycetota</taxon>
        <taxon>Actinomycetes</taxon>
        <taxon>Kitasatosporales</taxon>
        <taxon>Streptomycetaceae</taxon>
        <taxon>Streptomyces</taxon>
    </lineage>
</organism>
<name>A0ABV5N3P4_9ACTN</name>
<dbReference type="EMBL" id="JBHMCY010000037">
    <property type="protein sequence ID" value="MFB9464921.1"/>
    <property type="molecule type" value="Genomic_DNA"/>
</dbReference>
<dbReference type="RefSeq" id="WP_381347760.1">
    <property type="nucleotide sequence ID" value="NZ_JBHMCY010000037.1"/>
</dbReference>
<evidence type="ECO:0000313" key="1">
    <source>
        <dbReference type="EMBL" id="MFB9464921.1"/>
    </source>
</evidence>
<comment type="caution">
    <text evidence="1">The sequence shown here is derived from an EMBL/GenBank/DDBJ whole genome shotgun (WGS) entry which is preliminary data.</text>
</comment>
<proteinExistence type="predicted"/>